<keyword evidence="2" id="KW-1185">Reference proteome</keyword>
<dbReference type="EMBL" id="DS268637">
    <property type="protein sequence ID" value="EFO96100.1"/>
    <property type="molecule type" value="Genomic_DNA"/>
</dbReference>
<dbReference type="Proteomes" id="UP000008281">
    <property type="component" value="Unassembled WGS sequence"/>
</dbReference>
<name>E3NFH3_CAERE</name>
<accession>E3NFH3</accession>
<evidence type="ECO:0000313" key="2">
    <source>
        <dbReference type="Proteomes" id="UP000008281"/>
    </source>
</evidence>
<protein>
    <submittedName>
        <fullName evidence="1">Uncharacterized protein</fullName>
    </submittedName>
</protein>
<reference evidence="1" key="1">
    <citation type="submission" date="2007-07" db="EMBL/GenBank/DDBJ databases">
        <title>PCAP assembly of the Caenorhabditis remanei genome.</title>
        <authorList>
            <consortium name="The Caenorhabditis remanei Sequencing Consortium"/>
            <person name="Wilson R.K."/>
        </authorList>
    </citation>
    <scope>NUCLEOTIDE SEQUENCE [LARGE SCALE GENOMIC DNA]</scope>
    <source>
        <strain evidence="1">PB4641</strain>
    </source>
</reference>
<dbReference type="AlphaFoldDB" id="E3NFH3"/>
<evidence type="ECO:0000313" key="1">
    <source>
        <dbReference type="EMBL" id="EFO96100.1"/>
    </source>
</evidence>
<gene>
    <name evidence="1" type="ORF">CRE_18231</name>
</gene>
<sequence>MDLQRRRQEIRRLVEKNRATSKAATTFATHTCPKLSNACVQKTKSKKVCLMNQEVTVIAKTVQHPHDNADALDILHC</sequence>
<organism evidence="2">
    <name type="scientific">Caenorhabditis remanei</name>
    <name type="common">Caenorhabditis vulgaris</name>
    <dbReference type="NCBI Taxonomy" id="31234"/>
    <lineage>
        <taxon>Eukaryota</taxon>
        <taxon>Metazoa</taxon>
        <taxon>Ecdysozoa</taxon>
        <taxon>Nematoda</taxon>
        <taxon>Chromadorea</taxon>
        <taxon>Rhabditida</taxon>
        <taxon>Rhabditina</taxon>
        <taxon>Rhabditomorpha</taxon>
        <taxon>Rhabditoidea</taxon>
        <taxon>Rhabditidae</taxon>
        <taxon>Peloderinae</taxon>
        <taxon>Caenorhabditis</taxon>
    </lineage>
</organism>
<dbReference type="HOGENOM" id="CLU_2640467_0_0_1"/>
<proteinExistence type="predicted"/>